<dbReference type="PRINTS" id="PR00625">
    <property type="entry name" value="JDOMAIN"/>
</dbReference>
<dbReference type="PROSITE" id="PS50076">
    <property type="entry name" value="DNAJ_2"/>
    <property type="match status" value="1"/>
</dbReference>
<proteinExistence type="predicted"/>
<feature type="region of interest" description="Disordered" evidence="2">
    <location>
        <begin position="177"/>
        <end position="226"/>
    </location>
</feature>
<comment type="caution">
    <text evidence="5">The sequence shown here is derived from an EMBL/GenBank/DDBJ whole genome shotgun (WGS) entry which is preliminary data.</text>
</comment>
<sequence>MGLVTWAKEQEGINVMMDYYEILEISPKASQDVIRAVYKVLSQRHIPDKNANATETAHELKAISLAYGVLSDPEKRKAYDIELDKARGVGIELSQKTSFDGLTAESSSQTNRLKPGQAGGTVMRKRNISSHLSAMSRLSWKKWSWILSILAVVFLLFSMVQPDPEKAKRGQLAVRLEAERERGELEAGARKKATEEQKADSSENERKGMGAANTKSAQKIAIDPAP</sequence>
<feature type="domain" description="J" evidence="4">
    <location>
        <begin position="18"/>
        <end position="83"/>
    </location>
</feature>
<dbReference type="RefSeq" id="WP_023494863.1">
    <property type="nucleotide sequence ID" value="NZ_AYLO01000068.1"/>
</dbReference>
<evidence type="ECO:0000256" key="2">
    <source>
        <dbReference type="SAM" id="MobiDB-lite"/>
    </source>
</evidence>
<keyword evidence="3" id="KW-0472">Membrane</keyword>
<protein>
    <submittedName>
        <fullName evidence="5">DnaJ-class molecular chaperone</fullName>
    </submittedName>
</protein>
<keyword evidence="1" id="KW-0143">Chaperone</keyword>
<keyword evidence="3" id="KW-0812">Transmembrane</keyword>
<dbReference type="SUPFAM" id="SSF46565">
    <property type="entry name" value="Chaperone J-domain"/>
    <property type="match status" value="1"/>
</dbReference>
<dbReference type="InterPro" id="IPR036869">
    <property type="entry name" value="J_dom_sf"/>
</dbReference>
<dbReference type="PANTHER" id="PTHR43948">
    <property type="entry name" value="DNAJ HOMOLOG SUBFAMILY B"/>
    <property type="match status" value="1"/>
</dbReference>
<dbReference type="PANTHER" id="PTHR43948:SF10">
    <property type="entry name" value="MRJ, ISOFORM E"/>
    <property type="match status" value="1"/>
</dbReference>
<dbReference type="Gene3D" id="1.10.287.110">
    <property type="entry name" value="DnaJ domain"/>
    <property type="match status" value="1"/>
</dbReference>
<accession>V5BFP5</accession>
<name>V5BFP5_9GAMM</name>
<evidence type="ECO:0000313" key="5">
    <source>
        <dbReference type="EMBL" id="ESS72100.1"/>
    </source>
</evidence>
<reference evidence="5 6" key="1">
    <citation type="journal article" date="2013" name="Genome Announc.">
        <title>Draft Genome Sequence of the Methanotrophic Gammaproteobacterium Methyloglobulus morosus DSM 22980 Strain KoM1.</title>
        <authorList>
            <person name="Poehlein A."/>
            <person name="Deutzmann J.S."/>
            <person name="Daniel R."/>
            <person name="Simeonova D.D."/>
        </authorList>
    </citation>
    <scope>NUCLEOTIDE SEQUENCE [LARGE SCALE GENOMIC DNA]</scope>
    <source>
        <strain evidence="5 6">KoM1</strain>
    </source>
</reference>
<keyword evidence="6" id="KW-1185">Reference proteome</keyword>
<evidence type="ECO:0000256" key="1">
    <source>
        <dbReference type="ARBA" id="ARBA00023186"/>
    </source>
</evidence>
<dbReference type="Pfam" id="PF00226">
    <property type="entry name" value="DnaJ"/>
    <property type="match status" value="1"/>
</dbReference>
<evidence type="ECO:0000259" key="4">
    <source>
        <dbReference type="PROSITE" id="PS50076"/>
    </source>
</evidence>
<dbReference type="STRING" id="1116472.MGMO_71c00070"/>
<dbReference type="AlphaFoldDB" id="V5BFP5"/>
<dbReference type="eggNOG" id="COG0484">
    <property type="taxonomic scope" value="Bacteria"/>
</dbReference>
<organism evidence="5 6">
    <name type="scientific">Methyloglobulus morosus KoM1</name>
    <dbReference type="NCBI Taxonomy" id="1116472"/>
    <lineage>
        <taxon>Bacteria</taxon>
        <taxon>Pseudomonadati</taxon>
        <taxon>Pseudomonadota</taxon>
        <taxon>Gammaproteobacteria</taxon>
        <taxon>Methylococcales</taxon>
        <taxon>Methylococcaceae</taxon>
        <taxon>Methyloglobulus</taxon>
    </lineage>
</organism>
<gene>
    <name evidence="5" type="ORF">MGMO_71c00070</name>
</gene>
<dbReference type="CDD" id="cd06257">
    <property type="entry name" value="DnaJ"/>
    <property type="match status" value="1"/>
</dbReference>
<evidence type="ECO:0000313" key="6">
    <source>
        <dbReference type="Proteomes" id="UP000017842"/>
    </source>
</evidence>
<dbReference type="SMART" id="SM00271">
    <property type="entry name" value="DnaJ"/>
    <property type="match status" value="1"/>
</dbReference>
<dbReference type="InterPro" id="IPR001623">
    <property type="entry name" value="DnaJ_domain"/>
</dbReference>
<dbReference type="EMBL" id="AYLO01000068">
    <property type="protein sequence ID" value="ESS72100.1"/>
    <property type="molecule type" value="Genomic_DNA"/>
</dbReference>
<dbReference type="OrthoDB" id="9779889at2"/>
<feature type="transmembrane region" description="Helical" evidence="3">
    <location>
        <begin position="143"/>
        <end position="160"/>
    </location>
</feature>
<evidence type="ECO:0000256" key="3">
    <source>
        <dbReference type="SAM" id="Phobius"/>
    </source>
</evidence>
<keyword evidence="3" id="KW-1133">Transmembrane helix</keyword>
<dbReference type="Proteomes" id="UP000017842">
    <property type="component" value="Unassembled WGS sequence"/>
</dbReference>
<feature type="compositionally biased region" description="Basic and acidic residues" evidence="2">
    <location>
        <begin position="177"/>
        <end position="208"/>
    </location>
</feature>